<evidence type="ECO:0000256" key="1">
    <source>
        <dbReference type="ARBA" id="ARBA00022801"/>
    </source>
</evidence>
<dbReference type="SUPFAM" id="SSF48208">
    <property type="entry name" value="Six-hairpin glycosidases"/>
    <property type="match status" value="1"/>
</dbReference>
<gene>
    <name evidence="2" type="ORF">MNBD_ALPHA12-33</name>
</gene>
<sequence>MALSGQKLRSRLALLLKGMTSLQDGGRFYEPNLDGSRGDYISFDAWEWPQGVGLYGLVRLWQNNDDETLLALLENWFQRHLDHGLPKLNVNTTTPMLALSLLFKHNKNERWKAVLDNWADRLISELPRTLEGGFQHDVSDRVNIGELWGDTLFMAALFLASYGQASGRHELVEEAQRQFLVHTHYLCDRQSGLWFHGWTFSGRHNFARAHWGRGNAWAVVGVLDLVELADIDHAVREFLLGVFGAQINALLKLQSQSGAWCTLLDDPSSYEEISATAGFGYGLLKAVRLGIGTDQWRLAGLKAVAAVLDNIDDDGTVMNVSYGTRMGHDLQFYRDIPIQPTGYGQALAILCLTEALHHVKAGEKVA</sequence>
<reference evidence="2" key="1">
    <citation type="submission" date="2018-06" db="EMBL/GenBank/DDBJ databases">
        <authorList>
            <person name="Zhirakovskaya E."/>
        </authorList>
    </citation>
    <scope>NUCLEOTIDE SEQUENCE</scope>
</reference>
<proteinExistence type="predicted"/>
<dbReference type="Pfam" id="PF07470">
    <property type="entry name" value="Glyco_hydro_88"/>
    <property type="match status" value="1"/>
</dbReference>
<dbReference type="EMBL" id="UOEO01000005">
    <property type="protein sequence ID" value="VAW14201.1"/>
    <property type="molecule type" value="Genomic_DNA"/>
</dbReference>
<dbReference type="InterPro" id="IPR010905">
    <property type="entry name" value="Glyco_hydro_88"/>
</dbReference>
<organism evidence="2">
    <name type="scientific">hydrothermal vent metagenome</name>
    <dbReference type="NCBI Taxonomy" id="652676"/>
    <lineage>
        <taxon>unclassified sequences</taxon>
        <taxon>metagenomes</taxon>
        <taxon>ecological metagenomes</taxon>
    </lineage>
</organism>
<keyword evidence="1" id="KW-0378">Hydrolase</keyword>
<dbReference type="Gene3D" id="1.50.10.10">
    <property type="match status" value="1"/>
</dbReference>
<dbReference type="InterPro" id="IPR012341">
    <property type="entry name" value="6hp_glycosidase-like_sf"/>
</dbReference>
<dbReference type="PANTHER" id="PTHR33886:SF8">
    <property type="entry name" value="UNSATURATED RHAMNOGALACTURONAN HYDROLASE (EUROFUNG)"/>
    <property type="match status" value="1"/>
</dbReference>
<dbReference type="InterPro" id="IPR052043">
    <property type="entry name" value="PolySaccharide_Degr_Enz"/>
</dbReference>
<dbReference type="InterPro" id="IPR008928">
    <property type="entry name" value="6-hairpin_glycosidase_sf"/>
</dbReference>
<dbReference type="GO" id="GO:0005975">
    <property type="term" value="P:carbohydrate metabolic process"/>
    <property type="evidence" value="ECO:0007669"/>
    <property type="project" value="InterPro"/>
</dbReference>
<evidence type="ECO:0000313" key="2">
    <source>
        <dbReference type="EMBL" id="VAW14201.1"/>
    </source>
</evidence>
<dbReference type="GO" id="GO:0016787">
    <property type="term" value="F:hydrolase activity"/>
    <property type="evidence" value="ECO:0007669"/>
    <property type="project" value="UniProtKB-KW"/>
</dbReference>
<accession>A0A3B0T616</accession>
<protein>
    <submittedName>
        <fullName evidence="2">Rhamnogalacturonides degradation protein RhiN</fullName>
    </submittedName>
</protein>
<name>A0A3B0T616_9ZZZZ</name>
<dbReference type="PANTHER" id="PTHR33886">
    <property type="entry name" value="UNSATURATED RHAMNOGALACTURONAN HYDROLASE (EUROFUNG)"/>
    <property type="match status" value="1"/>
</dbReference>
<dbReference type="AlphaFoldDB" id="A0A3B0T616"/>